<evidence type="ECO:0008006" key="4">
    <source>
        <dbReference type="Google" id="ProtNLM"/>
    </source>
</evidence>
<proteinExistence type="predicted"/>
<name>A0A2W2CRS2_9ACTN</name>
<accession>A0A2W2CRS2</accession>
<keyword evidence="1" id="KW-0812">Transmembrane</keyword>
<keyword evidence="3" id="KW-1185">Reference proteome</keyword>
<dbReference type="AlphaFoldDB" id="A0A2W2CRS2"/>
<dbReference type="Proteomes" id="UP000248749">
    <property type="component" value="Unassembled WGS sequence"/>
</dbReference>
<feature type="transmembrane region" description="Helical" evidence="1">
    <location>
        <begin position="6"/>
        <end position="26"/>
    </location>
</feature>
<evidence type="ECO:0000256" key="1">
    <source>
        <dbReference type="SAM" id="Phobius"/>
    </source>
</evidence>
<comment type="caution">
    <text evidence="2">The sequence shown here is derived from an EMBL/GenBank/DDBJ whole genome shotgun (WGS) entry which is preliminary data.</text>
</comment>
<keyword evidence="1" id="KW-0472">Membrane</keyword>
<keyword evidence="1" id="KW-1133">Transmembrane helix</keyword>
<reference evidence="2 3" key="1">
    <citation type="submission" date="2018-01" db="EMBL/GenBank/DDBJ databases">
        <title>Draft genome sequence of Salinispora sp. 13K206.</title>
        <authorList>
            <person name="Sahin N."/>
            <person name="Saygin H."/>
            <person name="Ay H."/>
        </authorList>
    </citation>
    <scope>NUCLEOTIDE SEQUENCE [LARGE SCALE GENOMIC DNA]</scope>
    <source>
        <strain evidence="2 3">13K206</strain>
    </source>
</reference>
<dbReference type="EMBL" id="POUB01000012">
    <property type="protein sequence ID" value="PZG02226.1"/>
    <property type="molecule type" value="Genomic_DNA"/>
</dbReference>
<dbReference type="OrthoDB" id="3622338at2"/>
<gene>
    <name evidence="2" type="ORF">C1I99_03750</name>
</gene>
<evidence type="ECO:0000313" key="3">
    <source>
        <dbReference type="Proteomes" id="UP000248749"/>
    </source>
</evidence>
<protein>
    <recommendedName>
        <fullName evidence="4">Thioredoxin-like fold domain-containing protein</fullName>
    </recommendedName>
</protein>
<sequence length="169" mass="17666">MSAEAAIAGVTWVALIVLYLGLAATLRDVRLLRNELAELKSGAVRPQAIDITLPGFAPATGAERVVLVADAGCPACQDAAETLAEAASSLSVRPALLTYEPADEWAHVGDRVDVARDGDAWAQLSHLNPPILLLVGPGGAVREMALLVNGQNVPTTLSAWGVRQVSERI</sequence>
<organism evidence="2 3">
    <name type="scientific">Micromonospora deserti</name>
    <dbReference type="NCBI Taxonomy" id="2070366"/>
    <lineage>
        <taxon>Bacteria</taxon>
        <taxon>Bacillati</taxon>
        <taxon>Actinomycetota</taxon>
        <taxon>Actinomycetes</taxon>
        <taxon>Micromonosporales</taxon>
        <taxon>Micromonosporaceae</taxon>
        <taxon>Micromonospora</taxon>
    </lineage>
</organism>
<dbReference type="RefSeq" id="WP_111132742.1">
    <property type="nucleotide sequence ID" value="NZ_POUB01000012.1"/>
</dbReference>
<evidence type="ECO:0000313" key="2">
    <source>
        <dbReference type="EMBL" id="PZG02226.1"/>
    </source>
</evidence>